<feature type="region of interest" description="Disordered" evidence="1">
    <location>
        <begin position="183"/>
        <end position="225"/>
    </location>
</feature>
<feature type="compositionally biased region" description="Acidic residues" evidence="1">
    <location>
        <begin position="318"/>
        <end position="341"/>
    </location>
</feature>
<evidence type="ECO:0000313" key="2">
    <source>
        <dbReference type="EMBL" id="ORZ09163.1"/>
    </source>
</evidence>
<feature type="compositionally biased region" description="Basic residues" evidence="1">
    <location>
        <begin position="260"/>
        <end position="271"/>
    </location>
</feature>
<feature type="region of interest" description="Disordered" evidence="1">
    <location>
        <begin position="316"/>
        <end position="365"/>
    </location>
</feature>
<sequence length="488" mass="54258">MLQHHTTSHYHTHFDRHQHDSKNQLLYPTSHSINSLLQEGRPTSHVPPLLSSALCSNNHKPSSFSDSSMSSSNKYHCHQQLDYHGRQYNDVEQSQQQQQQQQQTLSADELHLLTAPTTPSLINDNIDSFSNSGDLDDTSSLVNLSRRLRTNLSLAKQRMMMGLKQSTEPNDIAIYTQLESITLNDPSSPASLDNRLSPKAKPSSKSLSTVAKSTTASTASSKSPRIVTSTVISKTVGNGRNLFSHDNRYPIQPSSISSKTHNKHRVHKKRPYNSNSSYMELQTNSNGYVSVVLRKKSSSSSEDSFATLARSFSFNICEGDDSDPDSDSDSDIYNDIDNDNDNDAKRDGNMQSSSPPPSNVSCYGDTLMNDPTVLLDHWTTISPRAITMSTTSESEPFNPLSAAIGVNSNDQGIGMNWNMSMMDRLSPTWMEDMEYTWQQQGNPFENKPVGLEQLDENTIDSWLQRGGFGYGPLVAATDQEMADLLDFD</sequence>
<accession>A0A1X2I4C2</accession>
<feature type="compositionally biased region" description="Low complexity" evidence="1">
    <location>
        <begin position="197"/>
        <end position="223"/>
    </location>
</feature>
<dbReference type="EMBL" id="MCGE01000028">
    <property type="protein sequence ID" value="ORZ09163.1"/>
    <property type="molecule type" value="Genomic_DNA"/>
</dbReference>
<dbReference type="AlphaFoldDB" id="A0A1X2I4C2"/>
<feature type="region of interest" description="Disordered" evidence="1">
    <location>
        <begin position="238"/>
        <end position="280"/>
    </location>
</feature>
<reference evidence="2 3" key="1">
    <citation type="submission" date="2016-07" db="EMBL/GenBank/DDBJ databases">
        <title>Pervasive Adenine N6-methylation of Active Genes in Fungi.</title>
        <authorList>
            <consortium name="DOE Joint Genome Institute"/>
            <person name="Mondo S.J."/>
            <person name="Dannebaum R.O."/>
            <person name="Kuo R.C."/>
            <person name="Labutti K."/>
            <person name="Haridas S."/>
            <person name="Kuo A."/>
            <person name="Salamov A."/>
            <person name="Ahrendt S.R."/>
            <person name="Lipzen A."/>
            <person name="Sullivan W."/>
            <person name="Andreopoulos W.B."/>
            <person name="Clum A."/>
            <person name="Lindquist E."/>
            <person name="Daum C."/>
            <person name="Ramamoorthy G.K."/>
            <person name="Gryganskyi A."/>
            <person name="Culley D."/>
            <person name="Magnuson J.K."/>
            <person name="James T.Y."/>
            <person name="O'Malley M.A."/>
            <person name="Stajich J.E."/>
            <person name="Spatafora J.W."/>
            <person name="Visel A."/>
            <person name="Grigoriev I.V."/>
        </authorList>
    </citation>
    <scope>NUCLEOTIDE SEQUENCE [LARGE SCALE GENOMIC DNA]</scope>
    <source>
        <strain evidence="2 3">NRRL 1336</strain>
    </source>
</reference>
<gene>
    <name evidence="2" type="ORF">BCR42DRAFT_423857</name>
</gene>
<dbReference type="Proteomes" id="UP000193560">
    <property type="component" value="Unassembled WGS sequence"/>
</dbReference>
<dbReference type="OrthoDB" id="2290632at2759"/>
<protein>
    <submittedName>
        <fullName evidence="2">Uncharacterized protein</fullName>
    </submittedName>
</protein>
<proteinExistence type="predicted"/>
<comment type="caution">
    <text evidence="2">The sequence shown here is derived from an EMBL/GenBank/DDBJ whole genome shotgun (WGS) entry which is preliminary data.</text>
</comment>
<organism evidence="2 3">
    <name type="scientific">Absidia repens</name>
    <dbReference type="NCBI Taxonomy" id="90262"/>
    <lineage>
        <taxon>Eukaryota</taxon>
        <taxon>Fungi</taxon>
        <taxon>Fungi incertae sedis</taxon>
        <taxon>Mucoromycota</taxon>
        <taxon>Mucoromycotina</taxon>
        <taxon>Mucoromycetes</taxon>
        <taxon>Mucorales</taxon>
        <taxon>Cunninghamellaceae</taxon>
        <taxon>Absidia</taxon>
    </lineage>
</organism>
<evidence type="ECO:0000313" key="3">
    <source>
        <dbReference type="Proteomes" id="UP000193560"/>
    </source>
</evidence>
<evidence type="ECO:0000256" key="1">
    <source>
        <dbReference type="SAM" id="MobiDB-lite"/>
    </source>
</evidence>
<name>A0A1X2I4C2_9FUNG</name>
<keyword evidence="3" id="KW-1185">Reference proteome</keyword>